<keyword evidence="1" id="KW-0812">Transmembrane</keyword>
<dbReference type="PROSITE" id="PS50234">
    <property type="entry name" value="VWFA"/>
    <property type="match status" value="1"/>
</dbReference>
<proteinExistence type="predicted"/>
<feature type="domain" description="VWFA" evidence="2">
    <location>
        <begin position="360"/>
        <end position="550"/>
    </location>
</feature>
<dbReference type="SUPFAM" id="SSF53850">
    <property type="entry name" value="Periplasmic binding protein-like II"/>
    <property type="match status" value="1"/>
</dbReference>
<evidence type="ECO:0000313" key="3">
    <source>
        <dbReference type="EMBL" id="GIJ02065.1"/>
    </source>
</evidence>
<gene>
    <name evidence="3" type="ORF">Sya03_14170</name>
</gene>
<keyword evidence="1" id="KW-0472">Membrane</keyword>
<feature type="transmembrane region" description="Helical" evidence="1">
    <location>
        <begin position="21"/>
        <end position="41"/>
    </location>
</feature>
<keyword evidence="4" id="KW-1185">Reference proteome</keyword>
<accession>A0A8J3Y681</accession>
<protein>
    <recommendedName>
        <fullName evidence="2">VWFA domain-containing protein</fullName>
    </recommendedName>
</protein>
<dbReference type="Gene3D" id="3.40.50.410">
    <property type="entry name" value="von Willebrand factor, type A domain"/>
    <property type="match status" value="1"/>
</dbReference>
<dbReference type="AlphaFoldDB" id="A0A8J3Y681"/>
<reference evidence="3" key="1">
    <citation type="submission" date="2021-01" db="EMBL/GenBank/DDBJ databases">
        <title>Whole genome shotgun sequence of Spirilliplanes yamanashiensis NBRC 15828.</title>
        <authorList>
            <person name="Komaki H."/>
            <person name="Tamura T."/>
        </authorList>
    </citation>
    <scope>NUCLEOTIDE SEQUENCE</scope>
    <source>
        <strain evidence="3">NBRC 15828</strain>
    </source>
</reference>
<dbReference type="Pfam" id="PF13531">
    <property type="entry name" value="SBP_bac_11"/>
    <property type="match status" value="1"/>
</dbReference>
<evidence type="ECO:0000259" key="2">
    <source>
        <dbReference type="PROSITE" id="PS50234"/>
    </source>
</evidence>
<dbReference type="EMBL" id="BOOY01000008">
    <property type="protein sequence ID" value="GIJ02065.1"/>
    <property type="molecule type" value="Genomic_DNA"/>
</dbReference>
<comment type="caution">
    <text evidence="3">The sequence shown here is derived from an EMBL/GenBank/DDBJ whole genome shotgun (WGS) entry which is preliminary data.</text>
</comment>
<evidence type="ECO:0000313" key="4">
    <source>
        <dbReference type="Proteomes" id="UP000652013"/>
    </source>
</evidence>
<dbReference type="Proteomes" id="UP000652013">
    <property type="component" value="Unassembled WGS sequence"/>
</dbReference>
<dbReference type="SUPFAM" id="SSF53300">
    <property type="entry name" value="vWA-like"/>
    <property type="match status" value="1"/>
</dbReference>
<dbReference type="InterPro" id="IPR036465">
    <property type="entry name" value="vWFA_dom_sf"/>
</dbReference>
<dbReference type="InterPro" id="IPR002035">
    <property type="entry name" value="VWF_A"/>
</dbReference>
<organism evidence="3 4">
    <name type="scientific">Spirilliplanes yamanashiensis</name>
    <dbReference type="NCBI Taxonomy" id="42233"/>
    <lineage>
        <taxon>Bacteria</taxon>
        <taxon>Bacillati</taxon>
        <taxon>Actinomycetota</taxon>
        <taxon>Actinomycetes</taxon>
        <taxon>Micromonosporales</taxon>
        <taxon>Micromonosporaceae</taxon>
        <taxon>Spirilliplanes</taxon>
    </lineage>
</organism>
<dbReference type="RefSeq" id="WP_203937386.1">
    <property type="nucleotide sequence ID" value="NZ_BAAAGJ010000016.1"/>
</dbReference>
<sequence>MTGPAPRVPLRHALRRGRSPVVWLSALLVVVLLGWAGWAWLDRALEPAGCQVRTVVDVVAAPAVADAVGRAAAARPATGCVKVQVSPRDSAGFADDLANPPSGARPHVWIPESTYWLQRAQSLGAFEVPATGTSIATSPVVLAMSDQVAAEQGWPDRPVSWGALLRGRSSDVPVGLPDPATDPVGVAALVAVQAIVADDDDPAAAQSAVLRRFTEQTVTRAADLYRRLPEAGSGARTLGAFVTSEQAMLRHAQRPGASPLVAAYPPADVPTLDFPYVVLPGTADETLSAATAFLGELLAPAGRRTLDAAGFRGVDGTASGLAQESAGRAGTAAVPPVPMPADATLVQLLSAWTGVQLSSRMLGVIDVSGSMAEQVPGGGSRLGLTIDAAQQGLGLLLDTTEVGIWLFSTNLDGDRDYRVLARARPLGESRDELRRRLDQVRVKPDGDTGLYDTTLAAYREARRTWAPGRINVLLIATDGKNDDASSISRAQLLAELRELADPRRPLPIVFMGIGGDIDPDELDDIASVTDGRVFQAKKASDIRDIFFTALSDFSCQPPSCRK</sequence>
<dbReference type="Gene3D" id="3.40.190.10">
    <property type="entry name" value="Periplasmic binding protein-like II"/>
    <property type="match status" value="2"/>
</dbReference>
<evidence type="ECO:0000256" key="1">
    <source>
        <dbReference type="SAM" id="Phobius"/>
    </source>
</evidence>
<keyword evidence="1" id="KW-1133">Transmembrane helix</keyword>
<dbReference type="SMART" id="SM00327">
    <property type="entry name" value="VWA"/>
    <property type="match status" value="1"/>
</dbReference>
<name>A0A8J3Y681_9ACTN</name>
<dbReference type="Pfam" id="PF00092">
    <property type="entry name" value="VWA"/>
    <property type="match status" value="1"/>
</dbReference>